<sequence length="978" mass="114510">MKITYLHIYGFGKWQNFELDLHSGNFPVMLGDNEAGKSTLRKFLLFMLFGLTPKQREYFQPKTGGPIGGRMELLMESGKKVMVERVHDRHNGAAVCRLPNGEERDESYLASLIGMERASYEAIFSFEASDLTDIHHMEQQDLGETLLNIGLTGSAQIKDTEKKLDQQLAGLFKPHGKKPLINRRLEKINQSAKELREMEQEEGSYQQLKEEQRKLQAKMEELREKKASVQKVLFRQQRLLQVKDLVTAYHQHANAAEAYPENFPVDGKERLAAIKEQLLPLESERQLIEETLQETEQKLAELQAQQFPEASRDKLEALIGEIPSVEDVIRNNDNLNERVRQLEHRLTRELEDLAIDLSLDELDIYDFPFYLEEEWNQAAKQKESLENEGERLVDQERQLSSEETHAKQRHAALEEALLSEQTYRDYIIDLEAYEQRQRFESRKDRDVLSTMLEKRSQQAKRVFSLTAGLSAAGLLASWLLSSIPIAIFAGLMLLGGFYIYKQSSADMPDSENNPTGSYLSQEEYQAVRNKVDRHEEALYQLKRMHEERQRLAAERMKTDEQAQTLSSRRERLDQILQRHRTRYPFLSNVECGHWFKLYHALKPLKEKYRGYQAAKKEIDTIEQELRSYRAKAERFLKEIGWEWIDNQISALLSELSYINDQNKEIKSKLQQYENQKEELQDKLKQVHTRMIPYAKERQALLEQGGVDTEQEFLQIAVFVATAREHRKKQKELQQQLAATLKQNDVQEYRVFEAFPDYQQLERDKIEQQKMQEQLEAEQEDIRQQLADIHSRLAQLEGAEQFSYKRYQLQTERDELREEAREWAVLQAAYQLLSRTKEIYQHSYLPEVLDRATGWFDKLTNGQYKRVYFHPEEGKLQIEAASGWNFDASELSRGTADQLYIALRLSLSAVLSRKERLPFFIDDAFVHFDHTRTSVMMEILDEMSKHHQVFLFTTRKELAEEAKESRAIQLADQITGEFA</sequence>
<evidence type="ECO:0000259" key="2">
    <source>
        <dbReference type="Pfam" id="PF13514"/>
    </source>
</evidence>
<dbReference type="InterPro" id="IPR027417">
    <property type="entry name" value="P-loop_NTPase"/>
</dbReference>
<gene>
    <name evidence="3" type="ORF">SAMN05421743_11641</name>
</gene>
<feature type="coiled-coil region" evidence="1">
    <location>
        <begin position="181"/>
        <end position="232"/>
    </location>
</feature>
<dbReference type="Pfam" id="PF13514">
    <property type="entry name" value="AAA_27"/>
    <property type="match status" value="1"/>
</dbReference>
<keyword evidence="4" id="KW-1185">Reference proteome</keyword>
<name>A0A1H4GI42_9BACI</name>
<accession>A0A1H4GI42</accession>
<dbReference type="PANTHER" id="PTHR41259:SF1">
    <property type="entry name" value="DOUBLE-STRAND BREAK REPAIR RAD50 ATPASE, PUTATIVE-RELATED"/>
    <property type="match status" value="1"/>
</dbReference>
<feature type="coiled-coil region" evidence="1">
    <location>
        <begin position="722"/>
        <end position="791"/>
    </location>
</feature>
<dbReference type="RefSeq" id="WP_093046075.1">
    <property type="nucleotide sequence ID" value="NZ_FNQR01000016.1"/>
</dbReference>
<reference evidence="3 4" key="1">
    <citation type="submission" date="2016-10" db="EMBL/GenBank/DDBJ databases">
        <authorList>
            <person name="de Groot N.N."/>
        </authorList>
    </citation>
    <scope>NUCLEOTIDE SEQUENCE [LARGE SCALE GENOMIC DNA]</scope>
    <source>
        <strain evidence="3 4">CCM7597</strain>
    </source>
</reference>
<evidence type="ECO:0000313" key="3">
    <source>
        <dbReference type="EMBL" id="SEB09285.1"/>
    </source>
</evidence>
<dbReference type="PANTHER" id="PTHR41259">
    <property type="entry name" value="DOUBLE-STRAND BREAK REPAIR RAD50 ATPASE, PUTATIVE-RELATED"/>
    <property type="match status" value="1"/>
</dbReference>
<dbReference type="EMBL" id="FNQR01000016">
    <property type="protein sequence ID" value="SEB09285.1"/>
    <property type="molecule type" value="Genomic_DNA"/>
</dbReference>
<dbReference type="Proteomes" id="UP000198584">
    <property type="component" value="Unassembled WGS sequence"/>
</dbReference>
<dbReference type="SUPFAM" id="SSF52540">
    <property type="entry name" value="P-loop containing nucleoside triphosphate hydrolases"/>
    <property type="match status" value="1"/>
</dbReference>
<keyword evidence="1" id="KW-0175">Coiled coil</keyword>
<feature type="coiled-coil region" evidence="1">
    <location>
        <begin position="285"/>
        <end position="352"/>
    </location>
</feature>
<evidence type="ECO:0000313" key="4">
    <source>
        <dbReference type="Proteomes" id="UP000198584"/>
    </source>
</evidence>
<feature type="coiled-coil region" evidence="1">
    <location>
        <begin position="604"/>
        <end position="689"/>
    </location>
</feature>
<dbReference type="AlphaFoldDB" id="A0A1H4GI42"/>
<feature type="domain" description="YhaN AAA" evidence="2">
    <location>
        <begin position="1"/>
        <end position="199"/>
    </location>
</feature>
<proteinExistence type="predicted"/>
<protein>
    <submittedName>
        <fullName evidence="3">Uncharacterized protein YhaN</fullName>
    </submittedName>
</protein>
<dbReference type="Gene3D" id="3.40.50.300">
    <property type="entry name" value="P-loop containing nucleotide triphosphate hydrolases"/>
    <property type="match status" value="2"/>
</dbReference>
<organism evidence="3 4">
    <name type="scientific">Thalassobacillus cyri</name>
    <dbReference type="NCBI Taxonomy" id="571932"/>
    <lineage>
        <taxon>Bacteria</taxon>
        <taxon>Bacillati</taxon>
        <taxon>Bacillota</taxon>
        <taxon>Bacilli</taxon>
        <taxon>Bacillales</taxon>
        <taxon>Bacillaceae</taxon>
        <taxon>Thalassobacillus</taxon>
    </lineage>
</organism>
<evidence type="ECO:0000256" key="1">
    <source>
        <dbReference type="SAM" id="Coils"/>
    </source>
</evidence>
<dbReference type="OrthoDB" id="9764467at2"/>
<dbReference type="STRING" id="571932.SAMN05421743_11641"/>
<feature type="coiled-coil region" evidence="1">
    <location>
        <begin position="524"/>
        <end position="561"/>
    </location>
</feature>
<dbReference type="InterPro" id="IPR038734">
    <property type="entry name" value="YhaN_AAA"/>
</dbReference>